<protein>
    <recommendedName>
        <fullName evidence="3">Reverse transcriptase domain-containing protein</fullName>
    </recommendedName>
</protein>
<dbReference type="RefSeq" id="XP_002297088.1">
    <property type="nucleotide sequence ID" value="XM_002297052.1"/>
</dbReference>
<dbReference type="Proteomes" id="UP000001449">
    <property type="component" value="Unassembled WGS sequence"/>
</dbReference>
<sequence>MHEDVKLGYGIPITTDCAAKLSAAKLKHAEIYPVCLQHQTTIDARGASTTKKRVTHDLSNNRTEGKSINQRVIEPLVPKVTFGYTLLRICHAIHHFRYQNPSSRILLNKVDIEKAYRRVHTSATMASKCIAVWFADNDSSVPSPLNTKEIAVIMSRLPFGSLPAPAEFSQLSDVIFDLANDLITCEEWDPYKHPAPLATHIPPTKRIKDSIPFANALDPDVTLPNNMKSTCDGYIDDGIAIVLDNKDTTKMVERTRQAMVMAIQTIFRPNAGDEEPIPSPETASLRKLAAEGGLAEEGTVLGWHINTRSLKISLPDNKAVGWIQQI</sequence>
<dbReference type="EMBL" id="DS999420">
    <property type="protein sequence ID" value="EED86556.1"/>
    <property type="molecule type" value="Genomic_DNA"/>
</dbReference>
<dbReference type="PaxDb" id="35128-Thaps25500"/>
<evidence type="ECO:0008006" key="3">
    <source>
        <dbReference type="Google" id="ProtNLM"/>
    </source>
</evidence>
<evidence type="ECO:0000313" key="2">
    <source>
        <dbReference type="Proteomes" id="UP000001449"/>
    </source>
</evidence>
<evidence type="ECO:0000313" key="1">
    <source>
        <dbReference type="EMBL" id="EED86556.1"/>
    </source>
</evidence>
<gene>
    <name evidence="1" type="ORF">THAPSDRAFT_25500</name>
</gene>
<dbReference type="GeneID" id="7451815"/>
<proteinExistence type="predicted"/>
<keyword evidence="2" id="KW-1185">Reference proteome</keyword>
<dbReference type="KEGG" id="tps:THAPSDRAFT_25500"/>
<dbReference type="InParanoid" id="B8LDI2"/>
<dbReference type="HOGENOM" id="CLU_853882_0_0_1"/>
<dbReference type="AlphaFoldDB" id="B8LDI2"/>
<reference evidence="1 2" key="2">
    <citation type="journal article" date="2008" name="Nature">
        <title>The Phaeodactylum genome reveals the evolutionary history of diatom genomes.</title>
        <authorList>
            <person name="Bowler C."/>
            <person name="Allen A.E."/>
            <person name="Badger J.H."/>
            <person name="Grimwood J."/>
            <person name="Jabbari K."/>
            <person name="Kuo A."/>
            <person name="Maheswari U."/>
            <person name="Martens C."/>
            <person name="Maumus F."/>
            <person name="Otillar R.P."/>
            <person name="Rayko E."/>
            <person name="Salamov A."/>
            <person name="Vandepoele K."/>
            <person name="Beszteri B."/>
            <person name="Gruber A."/>
            <person name="Heijde M."/>
            <person name="Katinka M."/>
            <person name="Mock T."/>
            <person name="Valentin K."/>
            <person name="Verret F."/>
            <person name="Berges J.A."/>
            <person name="Brownlee C."/>
            <person name="Cadoret J.P."/>
            <person name="Chiovitti A."/>
            <person name="Choi C.J."/>
            <person name="Coesel S."/>
            <person name="De Martino A."/>
            <person name="Detter J.C."/>
            <person name="Durkin C."/>
            <person name="Falciatore A."/>
            <person name="Fournet J."/>
            <person name="Haruta M."/>
            <person name="Huysman M.J."/>
            <person name="Jenkins B.D."/>
            <person name="Jiroutova K."/>
            <person name="Jorgensen R.E."/>
            <person name="Joubert Y."/>
            <person name="Kaplan A."/>
            <person name="Kroger N."/>
            <person name="Kroth P.G."/>
            <person name="La Roche J."/>
            <person name="Lindquist E."/>
            <person name="Lommer M."/>
            <person name="Martin-Jezequel V."/>
            <person name="Lopez P.J."/>
            <person name="Lucas S."/>
            <person name="Mangogna M."/>
            <person name="McGinnis K."/>
            <person name="Medlin L.K."/>
            <person name="Montsant A."/>
            <person name="Oudot-Le Secq M.P."/>
            <person name="Napoli C."/>
            <person name="Obornik M."/>
            <person name="Parker M.S."/>
            <person name="Petit J.L."/>
            <person name="Porcel B.M."/>
            <person name="Poulsen N."/>
            <person name="Robison M."/>
            <person name="Rychlewski L."/>
            <person name="Rynearson T.A."/>
            <person name="Schmutz J."/>
            <person name="Shapiro H."/>
            <person name="Siaut M."/>
            <person name="Stanley M."/>
            <person name="Sussman M.R."/>
            <person name="Taylor A.R."/>
            <person name="Vardi A."/>
            <person name="von Dassow P."/>
            <person name="Vyverman W."/>
            <person name="Willis A."/>
            <person name="Wyrwicz L.S."/>
            <person name="Rokhsar D.S."/>
            <person name="Weissenbach J."/>
            <person name="Armbrust E.V."/>
            <person name="Green B.R."/>
            <person name="Van de Peer Y."/>
            <person name="Grigoriev I.V."/>
        </authorList>
    </citation>
    <scope>NUCLEOTIDE SEQUENCE [LARGE SCALE GENOMIC DNA]</scope>
    <source>
        <strain evidence="1 2">CCMP1335</strain>
    </source>
</reference>
<accession>B8LDI2</accession>
<name>B8LDI2_THAPS</name>
<organism evidence="1 2">
    <name type="scientific">Thalassiosira pseudonana</name>
    <name type="common">Marine diatom</name>
    <name type="synonym">Cyclotella nana</name>
    <dbReference type="NCBI Taxonomy" id="35128"/>
    <lineage>
        <taxon>Eukaryota</taxon>
        <taxon>Sar</taxon>
        <taxon>Stramenopiles</taxon>
        <taxon>Ochrophyta</taxon>
        <taxon>Bacillariophyta</taxon>
        <taxon>Coscinodiscophyceae</taxon>
        <taxon>Thalassiosirophycidae</taxon>
        <taxon>Thalassiosirales</taxon>
        <taxon>Thalassiosiraceae</taxon>
        <taxon>Thalassiosira</taxon>
    </lineage>
</organism>
<reference evidence="1 2" key="1">
    <citation type="journal article" date="2004" name="Science">
        <title>The genome of the diatom Thalassiosira pseudonana: ecology, evolution, and metabolism.</title>
        <authorList>
            <person name="Armbrust E.V."/>
            <person name="Berges J.A."/>
            <person name="Bowler C."/>
            <person name="Green B.R."/>
            <person name="Martinez D."/>
            <person name="Putnam N.H."/>
            <person name="Zhou S."/>
            <person name="Allen A.E."/>
            <person name="Apt K.E."/>
            <person name="Bechner M."/>
            <person name="Brzezinski M.A."/>
            <person name="Chaal B.K."/>
            <person name="Chiovitti A."/>
            <person name="Davis A.K."/>
            <person name="Demarest M.S."/>
            <person name="Detter J.C."/>
            <person name="Glavina T."/>
            <person name="Goodstein D."/>
            <person name="Hadi M.Z."/>
            <person name="Hellsten U."/>
            <person name="Hildebrand M."/>
            <person name="Jenkins B.D."/>
            <person name="Jurka J."/>
            <person name="Kapitonov V.V."/>
            <person name="Kroger N."/>
            <person name="Lau W.W."/>
            <person name="Lane T.W."/>
            <person name="Larimer F.W."/>
            <person name="Lippmeier J.C."/>
            <person name="Lucas S."/>
            <person name="Medina M."/>
            <person name="Montsant A."/>
            <person name="Obornik M."/>
            <person name="Parker M.S."/>
            <person name="Palenik B."/>
            <person name="Pazour G.J."/>
            <person name="Richardson P.M."/>
            <person name="Rynearson T.A."/>
            <person name="Saito M.A."/>
            <person name="Schwartz D.C."/>
            <person name="Thamatrakoln K."/>
            <person name="Valentin K."/>
            <person name="Vardi A."/>
            <person name="Wilkerson F.P."/>
            <person name="Rokhsar D.S."/>
        </authorList>
    </citation>
    <scope>NUCLEOTIDE SEQUENCE [LARGE SCALE GENOMIC DNA]</scope>
    <source>
        <strain evidence="1 2">CCMP1335</strain>
    </source>
</reference>